<feature type="region of interest" description="Disordered" evidence="1">
    <location>
        <begin position="96"/>
        <end position="124"/>
    </location>
</feature>
<dbReference type="EMBL" id="JACMSC010000006">
    <property type="protein sequence ID" value="KAG6517399.1"/>
    <property type="molecule type" value="Genomic_DNA"/>
</dbReference>
<evidence type="ECO:0000313" key="2">
    <source>
        <dbReference type="EMBL" id="KAG6517399.1"/>
    </source>
</evidence>
<gene>
    <name evidence="2" type="ORF">ZIOFF_020785</name>
</gene>
<evidence type="ECO:0000313" key="3">
    <source>
        <dbReference type="Proteomes" id="UP000734854"/>
    </source>
</evidence>
<dbReference type="AlphaFoldDB" id="A0A8J5LLK5"/>
<dbReference type="Proteomes" id="UP000734854">
    <property type="component" value="Unassembled WGS sequence"/>
</dbReference>
<keyword evidence="3" id="KW-1185">Reference proteome</keyword>
<sequence>MTITFLKVRTGTHNANPPTASQANQAMMLWRPESPNPQTGGGLAYGPQAMIPASWGLTPQAPIDKLAQPGDVVMSSCRKSPLHNRTGVFLPWWAANPKKNTKQPPPHFQKRRLSLFSSPLEAQT</sequence>
<comment type="caution">
    <text evidence="2">The sequence shown here is derived from an EMBL/GenBank/DDBJ whole genome shotgun (WGS) entry which is preliminary data.</text>
</comment>
<evidence type="ECO:0000256" key="1">
    <source>
        <dbReference type="SAM" id="MobiDB-lite"/>
    </source>
</evidence>
<feature type="compositionally biased region" description="Polar residues" evidence="1">
    <location>
        <begin position="115"/>
        <end position="124"/>
    </location>
</feature>
<organism evidence="2 3">
    <name type="scientific">Zingiber officinale</name>
    <name type="common">Ginger</name>
    <name type="synonym">Amomum zingiber</name>
    <dbReference type="NCBI Taxonomy" id="94328"/>
    <lineage>
        <taxon>Eukaryota</taxon>
        <taxon>Viridiplantae</taxon>
        <taxon>Streptophyta</taxon>
        <taxon>Embryophyta</taxon>
        <taxon>Tracheophyta</taxon>
        <taxon>Spermatophyta</taxon>
        <taxon>Magnoliopsida</taxon>
        <taxon>Liliopsida</taxon>
        <taxon>Zingiberales</taxon>
        <taxon>Zingiberaceae</taxon>
        <taxon>Zingiber</taxon>
    </lineage>
</organism>
<accession>A0A8J5LLK5</accession>
<protein>
    <submittedName>
        <fullName evidence="2">Uncharacterized protein</fullName>
    </submittedName>
</protein>
<name>A0A8J5LLK5_ZINOF</name>
<reference evidence="2 3" key="1">
    <citation type="submission" date="2020-08" db="EMBL/GenBank/DDBJ databases">
        <title>Plant Genome Project.</title>
        <authorList>
            <person name="Zhang R.-G."/>
        </authorList>
    </citation>
    <scope>NUCLEOTIDE SEQUENCE [LARGE SCALE GENOMIC DNA]</scope>
    <source>
        <tissue evidence="2">Rhizome</tissue>
    </source>
</reference>
<proteinExistence type="predicted"/>